<dbReference type="Pfam" id="PF01330">
    <property type="entry name" value="RuvA_N"/>
    <property type="match status" value="1"/>
</dbReference>
<protein>
    <recommendedName>
        <fullName evidence="6">Holliday junction branch migration complex subunit RuvA</fullName>
    </recommendedName>
</protein>
<keyword evidence="1 6" id="KW-0963">Cytoplasm</keyword>
<dbReference type="InterPro" id="IPR013849">
    <property type="entry name" value="DNA_helicase_Holl-junc_RuvA_I"/>
</dbReference>
<dbReference type="Gene3D" id="1.10.150.20">
    <property type="entry name" value="5' to 3' exonuclease, C-terminal subdomain"/>
    <property type="match status" value="1"/>
</dbReference>
<comment type="caution">
    <text evidence="6">Lacks conserved residue(s) required for the propagation of feature annotation.</text>
</comment>
<name>A0A831YDG9_9AQUI</name>
<feature type="domain" description="Helix-hairpin-helix DNA-binding motif class 1" evidence="7">
    <location>
        <begin position="103"/>
        <end position="122"/>
    </location>
</feature>
<comment type="similarity">
    <text evidence="6">Belongs to the RuvA family.</text>
</comment>
<evidence type="ECO:0000256" key="1">
    <source>
        <dbReference type="ARBA" id="ARBA00022490"/>
    </source>
</evidence>
<evidence type="ECO:0000256" key="5">
    <source>
        <dbReference type="ARBA" id="ARBA00023204"/>
    </source>
</evidence>
<dbReference type="Proteomes" id="UP000885621">
    <property type="component" value="Unassembled WGS sequence"/>
</dbReference>
<dbReference type="InterPro" id="IPR010994">
    <property type="entry name" value="RuvA_2-like"/>
</dbReference>
<dbReference type="GO" id="GO:0048476">
    <property type="term" value="C:Holliday junction resolvase complex"/>
    <property type="evidence" value="ECO:0007669"/>
    <property type="project" value="UniProtKB-UniRule"/>
</dbReference>
<dbReference type="InterPro" id="IPR012340">
    <property type="entry name" value="NA-bd_OB-fold"/>
</dbReference>
<evidence type="ECO:0000256" key="2">
    <source>
        <dbReference type="ARBA" id="ARBA00022763"/>
    </source>
</evidence>
<dbReference type="Gene3D" id="1.10.8.10">
    <property type="entry name" value="DNA helicase RuvA subunit, C-terminal domain"/>
    <property type="match status" value="1"/>
</dbReference>
<dbReference type="GO" id="GO:0009378">
    <property type="term" value="F:four-way junction helicase activity"/>
    <property type="evidence" value="ECO:0007669"/>
    <property type="project" value="InterPro"/>
</dbReference>
<evidence type="ECO:0000256" key="6">
    <source>
        <dbReference type="HAMAP-Rule" id="MF_00031"/>
    </source>
</evidence>
<dbReference type="InterPro" id="IPR000085">
    <property type="entry name" value="RuvA"/>
</dbReference>
<gene>
    <name evidence="6 8" type="primary">ruvA</name>
    <name evidence="8" type="ORF">ENO34_03385</name>
</gene>
<dbReference type="SUPFAM" id="SSF46929">
    <property type="entry name" value="DNA helicase RuvA subunit, C-terminal domain"/>
    <property type="match status" value="1"/>
</dbReference>
<dbReference type="SMART" id="SM00278">
    <property type="entry name" value="HhH1"/>
    <property type="match status" value="2"/>
</dbReference>
<dbReference type="SUPFAM" id="SSF50249">
    <property type="entry name" value="Nucleic acid-binding proteins"/>
    <property type="match status" value="1"/>
</dbReference>
<keyword evidence="3 6" id="KW-0238">DNA-binding</keyword>
<dbReference type="HAMAP" id="MF_00031">
    <property type="entry name" value="DNA_HJ_migration_RuvA"/>
    <property type="match status" value="1"/>
</dbReference>
<dbReference type="Pfam" id="PF07499">
    <property type="entry name" value="RuvA_C"/>
    <property type="match status" value="1"/>
</dbReference>
<keyword evidence="2 6" id="KW-0227">DNA damage</keyword>
<comment type="subcellular location">
    <subcellularLocation>
        <location evidence="6">Cytoplasm</location>
    </subcellularLocation>
</comment>
<dbReference type="GO" id="GO:0006310">
    <property type="term" value="P:DNA recombination"/>
    <property type="evidence" value="ECO:0007669"/>
    <property type="project" value="UniProtKB-UniRule"/>
</dbReference>
<keyword evidence="8" id="KW-0378">Hydrolase</keyword>
<sequence length="181" mass="20468">MFDYLKGKIEKLSKNKIVLEKFGIGFLINVPDSEKFSENDKIYTVFKIKEDELKILGFKTKEERDIFNALTQVHGVGEKVALSILSTFSVEEFQTLLEEGDLNSLTKVQGVGKKTAQRIIVELKGKLNFYEDSNLEDLVKALVNLGFDKEEAYKAAKDVLKEEKDLQSALKKAISLLSSRV</sequence>
<dbReference type="GO" id="GO:0000400">
    <property type="term" value="F:four-way junction DNA binding"/>
    <property type="evidence" value="ECO:0007669"/>
    <property type="project" value="UniProtKB-UniRule"/>
</dbReference>
<dbReference type="GO" id="GO:0016787">
    <property type="term" value="F:hydrolase activity"/>
    <property type="evidence" value="ECO:0007669"/>
    <property type="project" value="UniProtKB-KW"/>
</dbReference>
<dbReference type="Gene3D" id="2.40.50.140">
    <property type="entry name" value="Nucleic acid-binding proteins"/>
    <property type="match status" value="1"/>
</dbReference>
<dbReference type="NCBIfam" id="TIGR00084">
    <property type="entry name" value="ruvA"/>
    <property type="match status" value="1"/>
</dbReference>
<dbReference type="GO" id="GO:0005524">
    <property type="term" value="F:ATP binding"/>
    <property type="evidence" value="ECO:0007669"/>
    <property type="project" value="InterPro"/>
</dbReference>
<dbReference type="InterPro" id="IPR036267">
    <property type="entry name" value="RuvA_C_sf"/>
</dbReference>
<dbReference type="EMBL" id="DSFC01000194">
    <property type="protein sequence ID" value="HEV09427.1"/>
    <property type="molecule type" value="Genomic_DNA"/>
</dbReference>
<comment type="function">
    <text evidence="6">The RuvA-RuvB-RuvC complex processes Holliday junction (HJ) DNA during genetic recombination and DNA repair, while the RuvA-RuvB complex plays an important role in the rescue of blocked DNA replication forks via replication fork reversal (RFR). RuvA specifically binds to HJ cruciform DNA, conferring on it an open structure. The RuvB hexamer acts as an ATP-dependent pump, pulling dsDNA into and through the RuvAB complex. HJ branch migration allows RuvC to scan DNA until it finds its consensus sequence, where it cleaves and resolves the cruciform DNA.</text>
</comment>
<dbReference type="GO" id="GO:0005737">
    <property type="term" value="C:cytoplasm"/>
    <property type="evidence" value="ECO:0007669"/>
    <property type="project" value="UniProtKB-SubCell"/>
</dbReference>
<dbReference type="Pfam" id="PF14520">
    <property type="entry name" value="HHH_5"/>
    <property type="match status" value="1"/>
</dbReference>
<dbReference type="InterPro" id="IPR011114">
    <property type="entry name" value="RuvA_C"/>
</dbReference>
<keyword evidence="5 6" id="KW-0234">DNA repair</keyword>
<dbReference type="GO" id="GO:0006281">
    <property type="term" value="P:DNA repair"/>
    <property type="evidence" value="ECO:0007669"/>
    <property type="project" value="UniProtKB-UniRule"/>
</dbReference>
<comment type="subunit">
    <text evidence="6">Homotetramer. Forms an RuvA(8)-RuvB(12)-Holliday junction (HJ) complex. HJ DNA is sandwiched between 2 RuvA tetramers; dsDNA enters through RuvA and exits via RuvB. An RuvB hexamer assembles on each DNA strand where it exits the tetramer. Each RuvB hexamer is contacted by two RuvA subunits (via domain III) on 2 adjacent RuvB subunits; this complex drives branch migration. In the full resolvosome a probable DNA-RuvA(4)-RuvB(12)-RuvC(2) complex forms which resolves the HJ.</text>
</comment>
<dbReference type="AlphaFoldDB" id="A0A831YDG9"/>
<accession>A0A831YDG9</accession>
<dbReference type="CDD" id="cd14332">
    <property type="entry name" value="UBA_RuvA_C"/>
    <property type="match status" value="1"/>
</dbReference>
<reference evidence="8" key="1">
    <citation type="journal article" date="2020" name="mSystems">
        <title>Genome- and Community-Level Interaction Insights into Carbon Utilization and Element Cycling Functions of Hydrothermarchaeota in Hydrothermal Sediment.</title>
        <authorList>
            <person name="Zhou Z."/>
            <person name="Liu Y."/>
            <person name="Xu W."/>
            <person name="Pan J."/>
            <person name="Luo Z.H."/>
            <person name="Li M."/>
        </authorList>
    </citation>
    <scope>NUCLEOTIDE SEQUENCE [LARGE SCALE GENOMIC DNA]</scope>
    <source>
        <strain evidence="8">SpSt-1257</strain>
    </source>
</reference>
<evidence type="ECO:0000256" key="4">
    <source>
        <dbReference type="ARBA" id="ARBA00023172"/>
    </source>
</evidence>
<feature type="region of interest" description="Domain III" evidence="6">
    <location>
        <begin position="135"/>
        <end position="181"/>
    </location>
</feature>
<proteinExistence type="inferred from homology"/>
<feature type="domain" description="Helix-hairpin-helix DNA-binding motif class 1" evidence="7">
    <location>
        <begin position="68"/>
        <end position="87"/>
    </location>
</feature>
<comment type="domain">
    <text evidence="6">Has three domains with a flexible linker between the domains II and III and assumes an 'L' shape. Domain III is highly mobile and contacts RuvB.</text>
</comment>
<organism evidence="8">
    <name type="scientific">Sulfurihydrogenibium azorense</name>
    <dbReference type="NCBI Taxonomy" id="309806"/>
    <lineage>
        <taxon>Bacteria</taxon>
        <taxon>Pseudomonadati</taxon>
        <taxon>Aquificota</taxon>
        <taxon>Aquificia</taxon>
        <taxon>Aquificales</taxon>
        <taxon>Hydrogenothermaceae</taxon>
        <taxon>Sulfurihydrogenibium</taxon>
    </lineage>
</organism>
<dbReference type="InterPro" id="IPR003583">
    <property type="entry name" value="Hlx-hairpin-Hlx_DNA-bd_motif"/>
</dbReference>
<evidence type="ECO:0000313" key="8">
    <source>
        <dbReference type="EMBL" id="HEV09427.1"/>
    </source>
</evidence>
<dbReference type="SUPFAM" id="SSF47781">
    <property type="entry name" value="RuvA domain 2-like"/>
    <property type="match status" value="1"/>
</dbReference>
<keyword evidence="4 6" id="KW-0233">DNA recombination</keyword>
<evidence type="ECO:0000259" key="7">
    <source>
        <dbReference type="SMART" id="SM00278"/>
    </source>
</evidence>
<comment type="caution">
    <text evidence="8">The sequence shown here is derived from an EMBL/GenBank/DDBJ whole genome shotgun (WGS) entry which is preliminary data.</text>
</comment>
<evidence type="ECO:0000256" key="3">
    <source>
        <dbReference type="ARBA" id="ARBA00023125"/>
    </source>
</evidence>
<dbReference type="GO" id="GO:0009379">
    <property type="term" value="C:Holliday junction helicase complex"/>
    <property type="evidence" value="ECO:0007669"/>
    <property type="project" value="InterPro"/>
</dbReference>